<evidence type="ECO:0000259" key="3">
    <source>
        <dbReference type="PROSITE" id="PS50977"/>
    </source>
</evidence>
<evidence type="ECO:0000256" key="2">
    <source>
        <dbReference type="PROSITE-ProRule" id="PRU00335"/>
    </source>
</evidence>
<dbReference type="Gene3D" id="1.10.357.10">
    <property type="entry name" value="Tetracycline Repressor, domain 2"/>
    <property type="match status" value="1"/>
</dbReference>
<keyword evidence="5" id="KW-1185">Reference proteome</keyword>
<dbReference type="InterPro" id="IPR001647">
    <property type="entry name" value="HTH_TetR"/>
</dbReference>
<dbReference type="Pfam" id="PF00440">
    <property type="entry name" value="TetR_N"/>
    <property type="match status" value="1"/>
</dbReference>
<dbReference type="EMBL" id="JARJLM010000212">
    <property type="protein sequence ID" value="MDF3833772.1"/>
    <property type="molecule type" value="Genomic_DNA"/>
</dbReference>
<proteinExistence type="predicted"/>
<evidence type="ECO:0000256" key="1">
    <source>
        <dbReference type="ARBA" id="ARBA00023125"/>
    </source>
</evidence>
<feature type="DNA-binding region" description="H-T-H motif" evidence="2">
    <location>
        <begin position="42"/>
        <end position="61"/>
    </location>
</feature>
<dbReference type="Proteomes" id="UP001216674">
    <property type="component" value="Unassembled WGS sequence"/>
</dbReference>
<dbReference type="PROSITE" id="PS50977">
    <property type="entry name" value="HTH_TETR_2"/>
    <property type="match status" value="1"/>
</dbReference>
<organism evidence="4 5">
    <name type="scientific">Cupriavidus basilensis</name>
    <dbReference type="NCBI Taxonomy" id="68895"/>
    <lineage>
        <taxon>Bacteria</taxon>
        <taxon>Pseudomonadati</taxon>
        <taxon>Pseudomonadota</taxon>
        <taxon>Betaproteobacteria</taxon>
        <taxon>Burkholderiales</taxon>
        <taxon>Burkholderiaceae</taxon>
        <taxon>Cupriavidus</taxon>
    </lineage>
</organism>
<reference evidence="4 5" key="1">
    <citation type="submission" date="2023-03" db="EMBL/GenBank/DDBJ databases">
        <title>Draft assemblies of triclosan tolerant bacteria isolated from returned activated sludge.</title>
        <authorList>
            <person name="Van Hamelsveld S."/>
        </authorList>
    </citation>
    <scope>NUCLEOTIDE SEQUENCE [LARGE SCALE GENOMIC DNA]</scope>
    <source>
        <strain evidence="4 5">GW210010_S58</strain>
    </source>
</reference>
<gene>
    <name evidence="4" type="ORF">P3W85_12550</name>
</gene>
<keyword evidence="1 2" id="KW-0238">DNA-binding</keyword>
<evidence type="ECO:0000313" key="4">
    <source>
        <dbReference type="EMBL" id="MDF3833772.1"/>
    </source>
</evidence>
<protein>
    <submittedName>
        <fullName evidence="4">TetR/AcrR family transcriptional regulator</fullName>
    </submittedName>
</protein>
<comment type="caution">
    <text evidence="4">The sequence shown here is derived from an EMBL/GenBank/DDBJ whole genome shotgun (WGS) entry which is preliminary data.</text>
</comment>
<dbReference type="PANTHER" id="PTHR43479">
    <property type="entry name" value="ACREF/ENVCD OPERON REPRESSOR-RELATED"/>
    <property type="match status" value="1"/>
</dbReference>
<evidence type="ECO:0000313" key="5">
    <source>
        <dbReference type="Proteomes" id="UP001216674"/>
    </source>
</evidence>
<feature type="domain" description="HTH tetR-type" evidence="3">
    <location>
        <begin position="19"/>
        <end position="79"/>
    </location>
</feature>
<dbReference type="RefSeq" id="WP_276265016.1">
    <property type="nucleotide sequence ID" value="NZ_JARJLM010000212.1"/>
</dbReference>
<dbReference type="SUPFAM" id="SSF46689">
    <property type="entry name" value="Homeodomain-like"/>
    <property type="match status" value="1"/>
</dbReference>
<dbReference type="PANTHER" id="PTHR43479:SF11">
    <property type="entry name" value="ACREF_ENVCD OPERON REPRESSOR-RELATED"/>
    <property type="match status" value="1"/>
</dbReference>
<dbReference type="InterPro" id="IPR049513">
    <property type="entry name" value="TetR_C_40"/>
</dbReference>
<sequence length="231" mass="25260">MKQAGKVDHRTRVAAERRERMRARLAESALAVFAEKGVGASVIQDVIAAAGVSQGTFYNYFRTNDELLIAVAEELSNELINAIEQAVSAYEDPAVRIATGVRLYLYKARAFPLFARFIVRTGLHLASPNNLLYEYVPQHLEAGFASRRFHRVPIEVALDLIGGQALMAIARLEAGGTADDYPEYAVATLLSALGVPQKEAQRIAFAPLQPLTMSEDSLVTRATARMIAQKA</sequence>
<dbReference type="InterPro" id="IPR050624">
    <property type="entry name" value="HTH-type_Tx_Regulator"/>
</dbReference>
<accession>A0ABT6AN86</accession>
<name>A0ABT6AN86_9BURK</name>
<dbReference type="Pfam" id="PF21306">
    <property type="entry name" value="TetR_C_40"/>
    <property type="match status" value="1"/>
</dbReference>
<dbReference type="InterPro" id="IPR009057">
    <property type="entry name" value="Homeodomain-like_sf"/>
</dbReference>
<dbReference type="PRINTS" id="PR00455">
    <property type="entry name" value="HTHTETR"/>
</dbReference>